<dbReference type="PANTHER" id="PTHR47926:SF509">
    <property type="entry name" value="(WILD MALAYSIAN BANANA) HYPOTHETICAL PROTEIN"/>
    <property type="match status" value="1"/>
</dbReference>
<keyword evidence="4" id="KW-1185">Reference proteome</keyword>
<proteinExistence type="predicted"/>
<dbReference type="PANTHER" id="PTHR47926">
    <property type="entry name" value="PENTATRICOPEPTIDE REPEAT-CONTAINING PROTEIN"/>
    <property type="match status" value="1"/>
</dbReference>
<dbReference type="FunFam" id="1.25.40.10:FF:000090">
    <property type="entry name" value="Pentatricopeptide repeat-containing protein, chloroplastic"/>
    <property type="match status" value="1"/>
</dbReference>
<dbReference type="AlphaFoldDB" id="A0A7J7M3X8"/>
<dbReference type="PROSITE" id="PS51375">
    <property type="entry name" value="PPR"/>
    <property type="match status" value="3"/>
</dbReference>
<feature type="repeat" description="PPR" evidence="2">
    <location>
        <begin position="107"/>
        <end position="141"/>
    </location>
</feature>
<evidence type="ECO:0000256" key="1">
    <source>
        <dbReference type="ARBA" id="ARBA00022737"/>
    </source>
</evidence>
<keyword evidence="1" id="KW-0677">Repeat</keyword>
<evidence type="ECO:0000313" key="3">
    <source>
        <dbReference type="EMBL" id="KAF6149569.1"/>
    </source>
</evidence>
<dbReference type="Proteomes" id="UP000541444">
    <property type="component" value="Unassembled WGS sequence"/>
</dbReference>
<dbReference type="EMBL" id="JACGCM010001793">
    <property type="protein sequence ID" value="KAF6149569.1"/>
    <property type="molecule type" value="Genomic_DNA"/>
</dbReference>
<dbReference type="InterPro" id="IPR046960">
    <property type="entry name" value="PPR_At4g14850-like_plant"/>
</dbReference>
<dbReference type="SUPFAM" id="SSF48452">
    <property type="entry name" value="TPR-like"/>
    <property type="match status" value="1"/>
</dbReference>
<dbReference type="GO" id="GO:0003723">
    <property type="term" value="F:RNA binding"/>
    <property type="evidence" value="ECO:0007669"/>
    <property type="project" value="InterPro"/>
</dbReference>
<feature type="repeat" description="PPR" evidence="2">
    <location>
        <begin position="169"/>
        <end position="199"/>
    </location>
</feature>
<name>A0A7J7M3X8_9MAGN</name>
<dbReference type="Pfam" id="PF13041">
    <property type="entry name" value="PPR_2"/>
    <property type="match status" value="2"/>
</dbReference>
<evidence type="ECO:0000313" key="4">
    <source>
        <dbReference type="Proteomes" id="UP000541444"/>
    </source>
</evidence>
<dbReference type="Pfam" id="PF20431">
    <property type="entry name" value="E_motif"/>
    <property type="match status" value="1"/>
</dbReference>
<gene>
    <name evidence="3" type="ORF">GIB67_003717</name>
</gene>
<dbReference type="Pfam" id="PF01535">
    <property type="entry name" value="PPR"/>
    <property type="match status" value="4"/>
</dbReference>
<dbReference type="NCBIfam" id="TIGR00756">
    <property type="entry name" value="PPR"/>
    <property type="match status" value="6"/>
</dbReference>
<reference evidence="3 4" key="1">
    <citation type="journal article" date="2020" name="IScience">
        <title>Genome Sequencing of the Endangered Kingdonia uniflora (Circaeasteraceae, Ranunculales) Reveals Potential Mechanisms of Evolutionary Specialization.</title>
        <authorList>
            <person name="Sun Y."/>
            <person name="Deng T."/>
            <person name="Zhang A."/>
            <person name="Moore M.J."/>
            <person name="Landis J.B."/>
            <person name="Lin N."/>
            <person name="Zhang H."/>
            <person name="Zhang X."/>
            <person name="Huang J."/>
            <person name="Zhang X."/>
            <person name="Sun H."/>
            <person name="Wang H."/>
        </authorList>
    </citation>
    <scope>NUCLEOTIDE SEQUENCE [LARGE SCALE GENOMIC DNA]</scope>
    <source>
        <strain evidence="3">TB1705</strain>
        <tissue evidence="3">Leaf</tissue>
    </source>
</reference>
<dbReference type="InterPro" id="IPR002885">
    <property type="entry name" value="PPR_rpt"/>
</dbReference>
<evidence type="ECO:0008006" key="5">
    <source>
        <dbReference type="Google" id="ProtNLM"/>
    </source>
</evidence>
<sequence>MIRIEIKPDNYTYPFVLNSCAALSMVKIGVEIHERVIKTGFSRYLPVGNALIDMYGKCGVLEGSYNVFEEMVDRDVVSFNAVLGAFARVGEKMVRARRVFDGMEVRNVISWNAMIVGYINGGDLDEARGVFDVMPERNLVSWMTMLVGYTKNGFVDLARVLFDSMPEKNLVSWTAMITGYAQNRRPNEALGLFRGMPIKPDAVTMTSVISAASQLGGSELANHIGSYVDREGIERNDIVLTALVDMHAKCGNMEEACNVFKEIPQPDVLSYSALITGLASHGHGFKALEVYQEMKVKGIEPDAITFIGVLTACTHTGLIEDGFRFWESMVRDYKIEPKEDHYACMVDMLGRAGRLDEAHKMIKSMPMRPHPSALGALLAACRTYGNIEIAESVAEQLLELEPGNIGNRVLLASIYSSMEQWDKARRVREAMKEKRVNKLPGCSWIENTSHGHPI</sequence>
<evidence type="ECO:0000256" key="2">
    <source>
        <dbReference type="PROSITE-ProRule" id="PRU00708"/>
    </source>
</evidence>
<accession>A0A7J7M3X8</accession>
<protein>
    <recommendedName>
        <fullName evidence="5">Pentatricopeptide repeat-containing protein</fullName>
    </recommendedName>
</protein>
<organism evidence="3 4">
    <name type="scientific">Kingdonia uniflora</name>
    <dbReference type="NCBI Taxonomy" id="39325"/>
    <lineage>
        <taxon>Eukaryota</taxon>
        <taxon>Viridiplantae</taxon>
        <taxon>Streptophyta</taxon>
        <taxon>Embryophyta</taxon>
        <taxon>Tracheophyta</taxon>
        <taxon>Spermatophyta</taxon>
        <taxon>Magnoliopsida</taxon>
        <taxon>Ranunculales</taxon>
        <taxon>Circaeasteraceae</taxon>
        <taxon>Kingdonia</taxon>
    </lineage>
</organism>
<dbReference type="GO" id="GO:0009451">
    <property type="term" value="P:RNA modification"/>
    <property type="evidence" value="ECO:0007669"/>
    <property type="project" value="InterPro"/>
</dbReference>
<dbReference type="Gene3D" id="1.25.40.10">
    <property type="entry name" value="Tetratricopeptide repeat domain"/>
    <property type="match status" value="3"/>
</dbReference>
<dbReference type="InterPro" id="IPR046848">
    <property type="entry name" value="E_motif"/>
</dbReference>
<feature type="repeat" description="PPR" evidence="2">
    <location>
        <begin position="267"/>
        <end position="301"/>
    </location>
</feature>
<dbReference type="OrthoDB" id="185373at2759"/>
<comment type="caution">
    <text evidence="3">The sequence shown here is derived from an EMBL/GenBank/DDBJ whole genome shotgun (WGS) entry which is preliminary data.</text>
</comment>
<dbReference type="InterPro" id="IPR011990">
    <property type="entry name" value="TPR-like_helical_dom_sf"/>
</dbReference>